<feature type="transmembrane region" description="Helical" evidence="10">
    <location>
        <begin position="143"/>
        <end position="161"/>
    </location>
</feature>
<keyword evidence="5 10" id="KW-1003">Cell membrane</keyword>
<feature type="domain" description="ABC transmembrane type-1" evidence="11">
    <location>
        <begin position="75"/>
        <end position="278"/>
    </location>
</feature>
<name>A0A7Y9IZD6_9BURK</name>
<keyword evidence="7 10" id="KW-0812">Transmembrane</keyword>
<dbReference type="InterPro" id="IPR005672">
    <property type="entry name" value="Phosphate_PstA"/>
</dbReference>
<evidence type="ECO:0000256" key="9">
    <source>
        <dbReference type="ARBA" id="ARBA00023136"/>
    </source>
</evidence>
<dbReference type="RefSeq" id="WP_179590389.1">
    <property type="nucleotide sequence ID" value="NZ_JACBYR010000003.1"/>
</dbReference>
<dbReference type="InterPro" id="IPR035906">
    <property type="entry name" value="MetI-like_sf"/>
</dbReference>
<dbReference type="GO" id="GO:0005886">
    <property type="term" value="C:plasma membrane"/>
    <property type="evidence" value="ECO:0007669"/>
    <property type="project" value="UniProtKB-SubCell"/>
</dbReference>
<evidence type="ECO:0000256" key="3">
    <source>
        <dbReference type="ARBA" id="ARBA00016864"/>
    </source>
</evidence>
<evidence type="ECO:0000313" key="12">
    <source>
        <dbReference type="EMBL" id="NYE85893.1"/>
    </source>
</evidence>
<keyword evidence="9 10" id="KW-0472">Membrane</keyword>
<comment type="caution">
    <text evidence="12">The sequence shown here is derived from an EMBL/GenBank/DDBJ whole genome shotgun (WGS) entry which is preliminary data.</text>
</comment>
<gene>
    <name evidence="12" type="ORF">FHW18_005212</name>
</gene>
<accession>A0A7Y9IZD6</accession>
<dbReference type="PROSITE" id="PS50928">
    <property type="entry name" value="ABC_TM1"/>
    <property type="match status" value="1"/>
</dbReference>
<evidence type="ECO:0000256" key="4">
    <source>
        <dbReference type="ARBA" id="ARBA00022448"/>
    </source>
</evidence>
<dbReference type="PANTHER" id="PTHR42922">
    <property type="entry name" value="PHOSPHATE TRANSPORT SYSTEM PERMEASE PROTEIN PSTA"/>
    <property type="match status" value="1"/>
</dbReference>
<proteinExistence type="inferred from homology"/>
<evidence type="ECO:0000256" key="2">
    <source>
        <dbReference type="ARBA" id="ARBA00007069"/>
    </source>
</evidence>
<evidence type="ECO:0000256" key="6">
    <source>
        <dbReference type="ARBA" id="ARBA00022592"/>
    </source>
</evidence>
<feature type="transmembrane region" description="Helical" evidence="10">
    <location>
        <begin position="259"/>
        <end position="282"/>
    </location>
</feature>
<dbReference type="SUPFAM" id="SSF161098">
    <property type="entry name" value="MetI-like"/>
    <property type="match status" value="1"/>
</dbReference>
<evidence type="ECO:0000256" key="5">
    <source>
        <dbReference type="ARBA" id="ARBA00022475"/>
    </source>
</evidence>
<comment type="similarity">
    <text evidence="2 10">Belongs to the binding-protein-dependent transport system permease family. CysTW subfamily.</text>
</comment>
<evidence type="ECO:0000259" key="11">
    <source>
        <dbReference type="PROSITE" id="PS50928"/>
    </source>
</evidence>
<dbReference type="EMBL" id="JACBYR010000003">
    <property type="protein sequence ID" value="NYE85893.1"/>
    <property type="molecule type" value="Genomic_DNA"/>
</dbReference>
<keyword evidence="13" id="KW-1185">Reference proteome</keyword>
<organism evidence="12 13">
    <name type="scientific">Pigmentiphaga litoralis</name>
    <dbReference type="NCBI Taxonomy" id="516702"/>
    <lineage>
        <taxon>Bacteria</taxon>
        <taxon>Pseudomonadati</taxon>
        <taxon>Pseudomonadota</taxon>
        <taxon>Betaproteobacteria</taxon>
        <taxon>Burkholderiales</taxon>
        <taxon>Alcaligenaceae</taxon>
        <taxon>Pigmentiphaga</taxon>
    </lineage>
</organism>
<evidence type="ECO:0000313" key="13">
    <source>
        <dbReference type="Proteomes" id="UP000542125"/>
    </source>
</evidence>
<dbReference type="Pfam" id="PF00528">
    <property type="entry name" value="BPD_transp_1"/>
    <property type="match status" value="1"/>
</dbReference>
<evidence type="ECO:0000256" key="1">
    <source>
        <dbReference type="ARBA" id="ARBA00004651"/>
    </source>
</evidence>
<sequence length="287" mass="30956">MIPTIINMQNPVYRRRSVTNKVMLALSAAALMFGLFWLFWIILTLLTKGASAMAFTLFTEITPPPGQNGGLMNAIVGSVMMAGVGTLIGTPVGILAGTYLAEFGQRGWLAPATRFINDVLLSAPSIVIGLFIYTVYVAQVRHFSGWAGALALAVIVIPVVVRTTDDMLKLVPNSLREACAALGCPQWKMITMVCYRAARSGIVTGILLAVARISGETAPLLFTALNNQFMSLNMNGPMSNLPVTIFQFAMSPFADWQRLAWAGATLITLLVLAINIAARIMFRKQAA</sequence>
<comment type="subcellular location">
    <subcellularLocation>
        <location evidence="10">Cell inner membrane</location>
        <topology evidence="10">Multi-pass membrane protein</topology>
    </subcellularLocation>
    <subcellularLocation>
        <location evidence="1">Cell membrane</location>
        <topology evidence="1">Multi-pass membrane protein</topology>
    </subcellularLocation>
</comment>
<keyword evidence="8 10" id="KW-1133">Transmembrane helix</keyword>
<dbReference type="CDD" id="cd06261">
    <property type="entry name" value="TM_PBP2"/>
    <property type="match status" value="1"/>
</dbReference>
<dbReference type="InterPro" id="IPR000515">
    <property type="entry name" value="MetI-like"/>
</dbReference>
<dbReference type="Proteomes" id="UP000542125">
    <property type="component" value="Unassembled WGS sequence"/>
</dbReference>
<feature type="transmembrane region" description="Helical" evidence="10">
    <location>
        <begin position="197"/>
        <end position="215"/>
    </location>
</feature>
<dbReference type="InterPro" id="IPR051408">
    <property type="entry name" value="Phosphate_transprt_permease"/>
</dbReference>
<feature type="transmembrane region" description="Helical" evidence="10">
    <location>
        <begin position="74"/>
        <end position="103"/>
    </location>
</feature>
<dbReference type="Gene3D" id="1.10.3720.10">
    <property type="entry name" value="MetI-like"/>
    <property type="match status" value="1"/>
</dbReference>
<dbReference type="AlphaFoldDB" id="A0A7Y9IZD6"/>
<feature type="transmembrane region" description="Helical" evidence="10">
    <location>
        <begin position="115"/>
        <end position="137"/>
    </location>
</feature>
<keyword evidence="4" id="KW-0813">Transport</keyword>
<dbReference type="NCBIfam" id="TIGR00974">
    <property type="entry name" value="3a0107s02c"/>
    <property type="match status" value="1"/>
</dbReference>
<protein>
    <recommendedName>
        <fullName evidence="3 10">Phosphate transport system permease protein PstA</fullName>
    </recommendedName>
</protein>
<evidence type="ECO:0000256" key="10">
    <source>
        <dbReference type="RuleBase" id="RU363043"/>
    </source>
</evidence>
<keyword evidence="6" id="KW-0592">Phosphate transport</keyword>
<dbReference type="PANTHER" id="PTHR42922:SF1">
    <property type="entry name" value="PHOSPHATE TRANSPORT SYSTEM PERMEASE PROTEIN PSTA"/>
    <property type="match status" value="1"/>
</dbReference>
<dbReference type="GO" id="GO:0005315">
    <property type="term" value="F:phosphate transmembrane transporter activity"/>
    <property type="evidence" value="ECO:0007669"/>
    <property type="project" value="InterPro"/>
</dbReference>
<evidence type="ECO:0000256" key="8">
    <source>
        <dbReference type="ARBA" id="ARBA00022989"/>
    </source>
</evidence>
<dbReference type="GO" id="GO:0035435">
    <property type="term" value="P:phosphate ion transmembrane transport"/>
    <property type="evidence" value="ECO:0007669"/>
    <property type="project" value="InterPro"/>
</dbReference>
<evidence type="ECO:0000256" key="7">
    <source>
        <dbReference type="ARBA" id="ARBA00022692"/>
    </source>
</evidence>
<reference evidence="12 13" key="1">
    <citation type="submission" date="2020-07" db="EMBL/GenBank/DDBJ databases">
        <title>Genomic Encyclopedia of Type Strains, Phase IV (KMG-V): Genome sequencing to study the core and pangenomes of soil and plant-associated prokaryotes.</title>
        <authorList>
            <person name="Whitman W."/>
        </authorList>
    </citation>
    <scope>NUCLEOTIDE SEQUENCE [LARGE SCALE GENOMIC DNA]</scope>
    <source>
        <strain evidence="12 13">SAS40</strain>
    </source>
</reference>
<feature type="transmembrane region" description="Helical" evidence="10">
    <location>
        <begin position="21"/>
        <end position="43"/>
    </location>
</feature>